<dbReference type="STRING" id="936435.F8QEL6"/>
<evidence type="ECO:0000256" key="6">
    <source>
        <dbReference type="SAM" id="MobiDB-lite"/>
    </source>
</evidence>
<comment type="similarity">
    <text evidence="1">Belongs to the DNA repair enzymes AP/ExoA family.</text>
</comment>
<evidence type="ECO:0000256" key="3">
    <source>
        <dbReference type="ARBA" id="ARBA00022801"/>
    </source>
</evidence>
<feature type="domain" description="Endonuclease/exonuclease/phosphatase" evidence="7">
    <location>
        <begin position="69"/>
        <end position="161"/>
    </location>
</feature>
<keyword evidence="5" id="KW-0464">Manganese</keyword>
<feature type="compositionally biased region" description="Polar residues" evidence="6">
    <location>
        <begin position="38"/>
        <end position="49"/>
    </location>
</feature>
<dbReference type="InterPro" id="IPR004808">
    <property type="entry name" value="AP_endonuc_1"/>
</dbReference>
<evidence type="ECO:0000256" key="1">
    <source>
        <dbReference type="ARBA" id="ARBA00007092"/>
    </source>
</evidence>
<gene>
    <name evidence="8" type="ORF">SERLA73DRAFT_64236</name>
</gene>
<dbReference type="GO" id="GO:0008081">
    <property type="term" value="F:phosphoric diester hydrolase activity"/>
    <property type="evidence" value="ECO:0007669"/>
    <property type="project" value="TreeGrafter"/>
</dbReference>
<evidence type="ECO:0000313" key="8">
    <source>
        <dbReference type="EMBL" id="EGN93272.1"/>
    </source>
</evidence>
<dbReference type="OMA" id="EGCYLIA"/>
<evidence type="ECO:0000313" key="9">
    <source>
        <dbReference type="Proteomes" id="UP000008063"/>
    </source>
</evidence>
<dbReference type="EMBL" id="GL945493">
    <property type="protein sequence ID" value="EGN93272.1"/>
    <property type="molecule type" value="Genomic_DNA"/>
</dbReference>
<sequence length="189" mass="20686">MPPKGKAKRKAPLSDDEETSQTRSSKKTKKDEPEPSKETSIAPNGQPTNKVLPVTITFPPSSEGHLKLATWNICGLAASQKKGFRYYIEAEDPDILVLTETKVNDIPVDPSLKARFPFQTWSISAKKTYSGTAILSKHKPLSVDMTLPGHPDPDQVKGRIITLEFEGCYLIATYVVNAGQGLKVSVFSS</sequence>
<reference evidence="9" key="1">
    <citation type="journal article" date="2011" name="Science">
        <title>The plant cell wall-decomposing machinery underlies the functional diversity of forest fungi.</title>
        <authorList>
            <person name="Eastwood D.C."/>
            <person name="Floudas D."/>
            <person name="Binder M."/>
            <person name="Majcherczyk A."/>
            <person name="Schneider P."/>
            <person name="Aerts A."/>
            <person name="Asiegbu F.O."/>
            <person name="Baker S.E."/>
            <person name="Barry K."/>
            <person name="Bendiksby M."/>
            <person name="Blumentritt M."/>
            <person name="Coutinho P.M."/>
            <person name="Cullen D."/>
            <person name="de Vries R.P."/>
            <person name="Gathman A."/>
            <person name="Goodell B."/>
            <person name="Henrissat B."/>
            <person name="Ihrmark K."/>
            <person name="Kauserud H."/>
            <person name="Kohler A."/>
            <person name="LaButti K."/>
            <person name="Lapidus A."/>
            <person name="Lavin J.L."/>
            <person name="Lee Y.-H."/>
            <person name="Lindquist E."/>
            <person name="Lilly W."/>
            <person name="Lucas S."/>
            <person name="Morin E."/>
            <person name="Murat C."/>
            <person name="Oguiza J.A."/>
            <person name="Park J."/>
            <person name="Pisabarro A.G."/>
            <person name="Riley R."/>
            <person name="Rosling A."/>
            <person name="Salamov A."/>
            <person name="Schmidt O."/>
            <person name="Schmutz J."/>
            <person name="Skrede I."/>
            <person name="Stenlid J."/>
            <person name="Wiebenga A."/>
            <person name="Xie X."/>
            <person name="Kuees U."/>
            <person name="Hibbett D.S."/>
            <person name="Hoffmeister D."/>
            <person name="Hoegberg N."/>
            <person name="Martin F."/>
            <person name="Grigoriev I.V."/>
            <person name="Watkinson S.C."/>
        </authorList>
    </citation>
    <scope>NUCLEOTIDE SEQUENCE [LARGE SCALE GENOMIC DNA]</scope>
    <source>
        <strain evidence="9">strain S7.3</strain>
    </source>
</reference>
<feature type="region of interest" description="Disordered" evidence="6">
    <location>
        <begin position="1"/>
        <end position="52"/>
    </location>
</feature>
<dbReference type="GO" id="GO:0006284">
    <property type="term" value="P:base-excision repair"/>
    <property type="evidence" value="ECO:0007669"/>
    <property type="project" value="TreeGrafter"/>
</dbReference>
<dbReference type="SUPFAM" id="SSF56219">
    <property type="entry name" value="DNase I-like"/>
    <property type="match status" value="1"/>
</dbReference>
<feature type="binding site" evidence="5">
    <location>
        <position position="100"/>
    </location>
    <ligand>
        <name>Mg(2+)</name>
        <dbReference type="ChEBI" id="CHEBI:18420"/>
        <label>1</label>
    </ligand>
</feature>
<dbReference type="InterPro" id="IPR036691">
    <property type="entry name" value="Endo/exonu/phosph_ase_sf"/>
</dbReference>
<feature type="compositionally biased region" description="Basic residues" evidence="6">
    <location>
        <begin position="1"/>
        <end position="11"/>
    </location>
</feature>
<dbReference type="InterPro" id="IPR005135">
    <property type="entry name" value="Endo/exonuclease/phosphatase"/>
</dbReference>
<organism evidence="9">
    <name type="scientific">Serpula lacrymans var. lacrymans (strain S7.3)</name>
    <name type="common">Dry rot fungus</name>
    <dbReference type="NCBI Taxonomy" id="936435"/>
    <lineage>
        <taxon>Eukaryota</taxon>
        <taxon>Fungi</taxon>
        <taxon>Dikarya</taxon>
        <taxon>Basidiomycota</taxon>
        <taxon>Agaricomycotina</taxon>
        <taxon>Agaricomycetes</taxon>
        <taxon>Agaricomycetidae</taxon>
        <taxon>Boletales</taxon>
        <taxon>Coniophorineae</taxon>
        <taxon>Serpulaceae</taxon>
        <taxon>Serpula</taxon>
    </lineage>
</organism>
<dbReference type="InParanoid" id="F8QEL6"/>
<evidence type="ECO:0000256" key="4">
    <source>
        <dbReference type="ARBA" id="ARBA00022842"/>
    </source>
</evidence>
<keyword evidence="4 5" id="KW-0460">Magnesium</keyword>
<dbReference type="OrthoDB" id="498125at2759"/>
<dbReference type="AlphaFoldDB" id="F8QEL6"/>
<accession>F8QEL6</accession>
<dbReference type="HOGENOM" id="CLU_1619456_0_0_1"/>
<name>F8QEL6_SERL3</name>
<dbReference type="PANTHER" id="PTHR22748">
    <property type="entry name" value="AP ENDONUCLEASE"/>
    <property type="match status" value="1"/>
</dbReference>
<dbReference type="Gene3D" id="3.60.10.10">
    <property type="entry name" value="Endonuclease/exonuclease/phosphatase"/>
    <property type="match status" value="1"/>
</dbReference>
<dbReference type="GO" id="GO:0008311">
    <property type="term" value="F:double-stranded DNA 3'-5' DNA exonuclease activity"/>
    <property type="evidence" value="ECO:0007669"/>
    <property type="project" value="TreeGrafter"/>
</dbReference>
<evidence type="ECO:0000256" key="2">
    <source>
        <dbReference type="ARBA" id="ARBA00022723"/>
    </source>
</evidence>
<dbReference type="Pfam" id="PF03372">
    <property type="entry name" value="Exo_endo_phos"/>
    <property type="match status" value="1"/>
</dbReference>
<keyword evidence="2 5" id="KW-0479">Metal-binding</keyword>
<dbReference type="PANTHER" id="PTHR22748:SF6">
    <property type="entry name" value="DNA-(APURINIC OR APYRIMIDINIC SITE) ENDONUCLEASE"/>
    <property type="match status" value="1"/>
</dbReference>
<dbReference type="GO" id="GO:0005634">
    <property type="term" value="C:nucleus"/>
    <property type="evidence" value="ECO:0007669"/>
    <property type="project" value="TreeGrafter"/>
</dbReference>
<feature type="binding site" evidence="5">
    <location>
        <position position="72"/>
    </location>
    <ligand>
        <name>Mg(2+)</name>
        <dbReference type="ChEBI" id="CHEBI:18420"/>
        <label>1</label>
    </ligand>
</feature>
<keyword evidence="3" id="KW-0378">Hydrolase</keyword>
<comment type="cofactor">
    <cofactor evidence="5">
        <name>Mg(2+)</name>
        <dbReference type="ChEBI" id="CHEBI:18420"/>
    </cofactor>
    <cofactor evidence="5">
        <name>Mn(2+)</name>
        <dbReference type="ChEBI" id="CHEBI:29035"/>
    </cofactor>
    <text evidence="5">Probably binds two magnesium or manganese ions per subunit.</text>
</comment>
<dbReference type="GO" id="GO:0046872">
    <property type="term" value="F:metal ion binding"/>
    <property type="evidence" value="ECO:0007669"/>
    <property type="project" value="UniProtKB-KW"/>
</dbReference>
<keyword evidence="9" id="KW-1185">Reference proteome</keyword>
<protein>
    <recommendedName>
        <fullName evidence="7">Endonuclease/exonuclease/phosphatase domain-containing protein</fullName>
    </recommendedName>
</protein>
<dbReference type="eggNOG" id="KOG1294">
    <property type="taxonomic scope" value="Eukaryota"/>
</dbReference>
<evidence type="ECO:0000259" key="7">
    <source>
        <dbReference type="Pfam" id="PF03372"/>
    </source>
</evidence>
<dbReference type="GO" id="GO:0003906">
    <property type="term" value="F:DNA-(apurinic or apyrimidinic site) endonuclease activity"/>
    <property type="evidence" value="ECO:0007669"/>
    <property type="project" value="TreeGrafter"/>
</dbReference>
<proteinExistence type="inferred from homology"/>
<dbReference type="Proteomes" id="UP000008063">
    <property type="component" value="Unassembled WGS sequence"/>
</dbReference>
<evidence type="ECO:0000256" key="5">
    <source>
        <dbReference type="PIRSR" id="PIRSR604808-2"/>
    </source>
</evidence>